<evidence type="ECO:0000256" key="5">
    <source>
        <dbReference type="ARBA" id="ARBA00022837"/>
    </source>
</evidence>
<proteinExistence type="inferred from homology"/>
<dbReference type="InterPro" id="IPR011992">
    <property type="entry name" value="EF-hand-dom_pair"/>
</dbReference>
<keyword evidence="10" id="KW-1185">Reference proteome</keyword>
<evidence type="ECO:0000256" key="2">
    <source>
        <dbReference type="ARBA" id="ARBA00022481"/>
    </source>
</evidence>
<dbReference type="Proteomes" id="UP001228049">
    <property type="component" value="Unassembled WGS sequence"/>
</dbReference>
<evidence type="ECO:0000313" key="9">
    <source>
        <dbReference type="EMBL" id="KAK1894694.1"/>
    </source>
</evidence>
<dbReference type="AlphaFoldDB" id="A0AAD9FAJ2"/>
<protein>
    <submittedName>
        <fullName evidence="9">Calmodulin-2 B</fullName>
    </submittedName>
</protein>
<dbReference type="InterPro" id="IPR050230">
    <property type="entry name" value="CALM/Myosin/TropC-like"/>
</dbReference>
<dbReference type="GO" id="GO:0005509">
    <property type="term" value="F:calcium ion binding"/>
    <property type="evidence" value="ECO:0007669"/>
    <property type="project" value="InterPro"/>
</dbReference>
<dbReference type="Gene3D" id="1.10.238.10">
    <property type="entry name" value="EF-hand"/>
    <property type="match status" value="3"/>
</dbReference>
<evidence type="ECO:0000256" key="1">
    <source>
        <dbReference type="ARBA" id="ARBA00009763"/>
    </source>
</evidence>
<dbReference type="CDD" id="cd00051">
    <property type="entry name" value="EFh"/>
    <property type="match status" value="2"/>
</dbReference>
<evidence type="ECO:0000313" key="10">
    <source>
        <dbReference type="Proteomes" id="UP001228049"/>
    </source>
</evidence>
<accession>A0AAD9FAJ2</accession>
<evidence type="ECO:0000259" key="8">
    <source>
        <dbReference type="PROSITE" id="PS50222"/>
    </source>
</evidence>
<keyword evidence="7" id="KW-0175">Coiled coil</keyword>
<sequence>MSGHHFLPPPAPPMLRHHSCPSCHHSLIMLPKQVPLYPPEEDLVSLSTVYDLLDEQQHYCRELIQQQERNYRAFLQMMMDSSSSRMDSLVREMQDLRSCLQRTNSELAEVKKQGVQNSKRAECLAEGLVTVRGALDGLSVKQGAFGGSVGGRGVDLKQRKGGGGLRLDGGGRVGEAKKAAPKAVMLVADLTDIHFDDIKADQLTEEQIAEFKEAFSLFDKDGDGTITTKELGTVMRSLGQNPTEAELQDMINEVDADGNGTIDFPEFLTMMARKMKDTDSEEEIREAFRVFDKDGNGYISAAELRHVMTNLGEKLTDEEVDEMIREADIDGDGQVNYEEFVQMMTAK</sequence>
<evidence type="ECO:0000256" key="4">
    <source>
        <dbReference type="ARBA" id="ARBA00022737"/>
    </source>
</evidence>
<keyword evidence="2" id="KW-0488">Methylation</keyword>
<dbReference type="SUPFAM" id="SSF47473">
    <property type="entry name" value="EF-hand"/>
    <property type="match status" value="1"/>
</dbReference>
<dbReference type="PANTHER" id="PTHR23048:SF0">
    <property type="entry name" value="CALMODULIN LIKE 3"/>
    <property type="match status" value="1"/>
</dbReference>
<dbReference type="EMBL" id="JASDAP010000011">
    <property type="protein sequence ID" value="KAK1894694.1"/>
    <property type="molecule type" value="Genomic_DNA"/>
</dbReference>
<gene>
    <name evidence="9" type="ORF">KUDE01_020152</name>
</gene>
<dbReference type="PANTHER" id="PTHR23048">
    <property type="entry name" value="MYOSIN LIGHT CHAIN 1, 3"/>
    <property type="match status" value="1"/>
</dbReference>
<feature type="domain" description="EF-hand" evidence="8">
    <location>
        <begin position="315"/>
        <end position="347"/>
    </location>
</feature>
<keyword evidence="4" id="KW-0677">Repeat</keyword>
<keyword evidence="5" id="KW-0106">Calcium</keyword>
<feature type="coiled-coil region" evidence="7">
    <location>
        <begin position="86"/>
        <end position="113"/>
    </location>
</feature>
<organism evidence="9 10">
    <name type="scientific">Dissostichus eleginoides</name>
    <name type="common">Patagonian toothfish</name>
    <name type="synonym">Dissostichus amissus</name>
    <dbReference type="NCBI Taxonomy" id="100907"/>
    <lineage>
        <taxon>Eukaryota</taxon>
        <taxon>Metazoa</taxon>
        <taxon>Chordata</taxon>
        <taxon>Craniata</taxon>
        <taxon>Vertebrata</taxon>
        <taxon>Euteleostomi</taxon>
        <taxon>Actinopterygii</taxon>
        <taxon>Neopterygii</taxon>
        <taxon>Teleostei</taxon>
        <taxon>Neoteleostei</taxon>
        <taxon>Acanthomorphata</taxon>
        <taxon>Eupercaria</taxon>
        <taxon>Perciformes</taxon>
        <taxon>Notothenioidei</taxon>
        <taxon>Nototheniidae</taxon>
        <taxon>Dissostichus</taxon>
    </lineage>
</organism>
<comment type="caution">
    <text evidence="9">The sequence shown here is derived from an EMBL/GenBank/DDBJ whole genome shotgun (WGS) entry which is preliminary data.</text>
</comment>
<keyword evidence="3" id="KW-0479">Metal-binding</keyword>
<dbReference type="SMART" id="SM00054">
    <property type="entry name" value="EFh"/>
    <property type="match status" value="4"/>
</dbReference>
<comment type="similarity">
    <text evidence="1">Belongs to the calmodulin family.</text>
</comment>
<evidence type="ECO:0000256" key="7">
    <source>
        <dbReference type="SAM" id="Coils"/>
    </source>
</evidence>
<feature type="domain" description="EF-hand" evidence="8">
    <location>
        <begin position="279"/>
        <end position="314"/>
    </location>
</feature>
<dbReference type="PROSITE" id="PS50222">
    <property type="entry name" value="EF_HAND_2"/>
    <property type="match status" value="4"/>
</dbReference>
<dbReference type="GO" id="GO:0016460">
    <property type="term" value="C:myosin II complex"/>
    <property type="evidence" value="ECO:0007669"/>
    <property type="project" value="TreeGrafter"/>
</dbReference>
<dbReference type="Pfam" id="PF13499">
    <property type="entry name" value="EF-hand_7"/>
    <property type="match status" value="2"/>
</dbReference>
<name>A0AAD9FAJ2_DISEL</name>
<dbReference type="InterPro" id="IPR002048">
    <property type="entry name" value="EF_hand_dom"/>
</dbReference>
<dbReference type="FunFam" id="1.10.238.10:FF:000527">
    <property type="entry name" value="Calmodulin-3"/>
    <property type="match status" value="1"/>
</dbReference>
<feature type="domain" description="EF-hand" evidence="8">
    <location>
        <begin position="206"/>
        <end position="241"/>
    </location>
</feature>
<dbReference type="InterPro" id="IPR018247">
    <property type="entry name" value="EF_Hand_1_Ca_BS"/>
</dbReference>
<reference evidence="9" key="1">
    <citation type="submission" date="2023-04" db="EMBL/GenBank/DDBJ databases">
        <title>Chromosome-level genome of Chaenocephalus aceratus.</title>
        <authorList>
            <person name="Park H."/>
        </authorList>
    </citation>
    <scope>NUCLEOTIDE SEQUENCE</scope>
    <source>
        <strain evidence="9">DE</strain>
        <tissue evidence="9">Muscle</tissue>
    </source>
</reference>
<comment type="function">
    <text evidence="6">Calmodulin acts as part of a calcium signal transduction pathway by mediating the control of a large number of enzymes, ion channels, aquaporins and other proteins through calcium-binding. Calcium-binding is required for the activation of calmodulin. Among the enzymes to be stimulated by the calmodulin-calcium complex are a number of protein kinases, such as myosin light-chain kinases and calmodulin-dependent protein kinase type II (CaMK2), and phosphatases.</text>
</comment>
<feature type="domain" description="EF-hand" evidence="8">
    <location>
        <begin position="242"/>
        <end position="277"/>
    </location>
</feature>
<dbReference type="PROSITE" id="PS00018">
    <property type="entry name" value="EF_HAND_1"/>
    <property type="match status" value="4"/>
</dbReference>
<evidence type="ECO:0000256" key="6">
    <source>
        <dbReference type="ARBA" id="ARBA00037485"/>
    </source>
</evidence>
<evidence type="ECO:0000256" key="3">
    <source>
        <dbReference type="ARBA" id="ARBA00022723"/>
    </source>
</evidence>